<dbReference type="PANTHER" id="PTHR12461:SF105">
    <property type="entry name" value="HYPOXIA-INDUCIBLE FACTOR 1-ALPHA INHIBITOR"/>
    <property type="match status" value="1"/>
</dbReference>
<dbReference type="PANTHER" id="PTHR12461">
    <property type="entry name" value="HYPOXIA-INDUCIBLE FACTOR 1 ALPHA INHIBITOR-RELATED"/>
    <property type="match status" value="1"/>
</dbReference>
<dbReference type="SUPFAM" id="SSF51197">
    <property type="entry name" value="Clavaminate synthase-like"/>
    <property type="match status" value="1"/>
</dbReference>
<organism evidence="2 3">
    <name type="scientific">Shewanella intestini</name>
    <dbReference type="NCBI Taxonomy" id="2017544"/>
    <lineage>
        <taxon>Bacteria</taxon>
        <taxon>Pseudomonadati</taxon>
        <taxon>Pseudomonadota</taxon>
        <taxon>Gammaproteobacteria</taxon>
        <taxon>Alteromonadales</taxon>
        <taxon>Shewanellaceae</taxon>
        <taxon>Shewanella</taxon>
    </lineage>
</organism>
<reference evidence="2 3" key="1">
    <citation type="submission" date="2020-02" db="EMBL/GenBank/DDBJ databases">
        <title>Shewanella WXL01 sp. nov., a marine bacterium isolated from green algae in Luhuitou Fringing Reef (Northern South China Sea).</title>
        <authorList>
            <person name="Wang X."/>
        </authorList>
    </citation>
    <scope>NUCLEOTIDE SEQUENCE [LARGE SCALE GENOMIC DNA]</scope>
    <source>
        <strain evidence="2 3">MCCC 1A01895</strain>
    </source>
</reference>
<gene>
    <name evidence="2" type="ORF">G3R48_02345</name>
</gene>
<keyword evidence="3" id="KW-1185">Reference proteome</keyword>
<dbReference type="Pfam" id="PF13621">
    <property type="entry name" value="Cupin_8"/>
    <property type="match status" value="1"/>
</dbReference>
<dbReference type="Proteomes" id="UP000811844">
    <property type="component" value="Unassembled WGS sequence"/>
</dbReference>
<proteinExistence type="predicted"/>
<dbReference type="Gene3D" id="2.60.120.650">
    <property type="entry name" value="Cupin"/>
    <property type="match status" value="1"/>
</dbReference>
<comment type="caution">
    <text evidence="2">The sequence shown here is derived from an EMBL/GenBank/DDBJ whole genome shotgun (WGS) entry which is preliminary data.</text>
</comment>
<feature type="domain" description="JmjC" evidence="1">
    <location>
        <begin position="114"/>
        <end position="273"/>
    </location>
</feature>
<name>A0ABS5HYH5_9GAMM</name>
<dbReference type="EMBL" id="JAAIKR010000001">
    <property type="protein sequence ID" value="MBR9726832.1"/>
    <property type="molecule type" value="Genomic_DNA"/>
</dbReference>
<sequence>MPSPVAVKQLNVDTIEQAVSVIDDATTPVIFRDLCHQFPIVQAGKNSTHAAMDYLLSSQPQHDVIAYRIAPEHQGRVFYNQQMNGFNYQGAQLPLATLFAHLNHEAQQTTPAGLYMGSTNVERLFPAFFEHNSLSLGDIKPLTNIWLGNKTNVAAHFDVPHNLACNLVGQRTFTLFPPEQIRNLYIGPMELTPGGQPISLVDVTSPDFATFPRYANALATAQVAELHAGDVLYVPSMWWHQVSGKQDFNVLLTHWWRDTPAFLGSPQNALNHALLSIHSLPKAQRQAWKAIFDYYIFDNDDTKLAHIPKQMLGMLTTPLDELSARKLRADLTNKLKR</sequence>
<accession>A0ABS5HYH5</accession>
<evidence type="ECO:0000259" key="1">
    <source>
        <dbReference type="PROSITE" id="PS51184"/>
    </source>
</evidence>
<dbReference type="PROSITE" id="PS51184">
    <property type="entry name" value="JMJC"/>
    <property type="match status" value="1"/>
</dbReference>
<evidence type="ECO:0000313" key="3">
    <source>
        <dbReference type="Proteomes" id="UP000811844"/>
    </source>
</evidence>
<evidence type="ECO:0000313" key="2">
    <source>
        <dbReference type="EMBL" id="MBR9726832.1"/>
    </source>
</evidence>
<dbReference type="RefSeq" id="WP_153660689.1">
    <property type="nucleotide sequence ID" value="NZ_JAAIKR010000001.1"/>
</dbReference>
<dbReference type="InterPro" id="IPR003347">
    <property type="entry name" value="JmjC_dom"/>
</dbReference>
<dbReference type="SMART" id="SM00558">
    <property type="entry name" value="JmjC"/>
    <property type="match status" value="1"/>
</dbReference>
<dbReference type="InterPro" id="IPR041667">
    <property type="entry name" value="Cupin_8"/>
</dbReference>
<protein>
    <submittedName>
        <fullName evidence="2">Cupin-like domain-containing protein</fullName>
    </submittedName>
</protein>